<dbReference type="NCBIfam" id="TIGR00002">
    <property type="entry name" value="S16"/>
    <property type="match status" value="1"/>
</dbReference>
<name>A0A1F6MCG0_9BACT</name>
<dbReference type="GO" id="GO:0003735">
    <property type="term" value="F:structural constituent of ribosome"/>
    <property type="evidence" value="ECO:0007669"/>
    <property type="project" value="InterPro"/>
</dbReference>
<keyword evidence="2 3" id="KW-0687">Ribonucleoprotein</keyword>
<accession>A0A1F6MCG0</accession>
<evidence type="ECO:0000256" key="3">
    <source>
        <dbReference type="HAMAP-Rule" id="MF_00385"/>
    </source>
</evidence>
<organism evidence="4 5">
    <name type="scientific">Candidatus Magasanikbacteria bacterium RIFCSPHIGHO2_01_FULL_47_8</name>
    <dbReference type="NCBI Taxonomy" id="1798673"/>
    <lineage>
        <taxon>Bacteria</taxon>
        <taxon>Candidatus Magasanikiibacteriota</taxon>
    </lineage>
</organism>
<dbReference type="GO" id="GO:0015935">
    <property type="term" value="C:small ribosomal subunit"/>
    <property type="evidence" value="ECO:0007669"/>
    <property type="project" value="TreeGrafter"/>
</dbReference>
<comment type="caution">
    <text evidence="4">The sequence shown here is derived from an EMBL/GenBank/DDBJ whole genome shotgun (WGS) entry which is preliminary data.</text>
</comment>
<evidence type="ECO:0000256" key="1">
    <source>
        <dbReference type="ARBA" id="ARBA00022980"/>
    </source>
</evidence>
<dbReference type="AlphaFoldDB" id="A0A1F6MCG0"/>
<dbReference type="EMBL" id="MFPU01000051">
    <property type="protein sequence ID" value="OGH69342.1"/>
    <property type="molecule type" value="Genomic_DNA"/>
</dbReference>
<dbReference type="GO" id="GO:0005737">
    <property type="term" value="C:cytoplasm"/>
    <property type="evidence" value="ECO:0007669"/>
    <property type="project" value="UniProtKB-ARBA"/>
</dbReference>
<comment type="similarity">
    <text evidence="3">Belongs to the bacterial ribosomal protein bS16 family.</text>
</comment>
<protein>
    <recommendedName>
        <fullName evidence="3">Small ribosomal subunit protein bS16</fullName>
    </recommendedName>
</protein>
<dbReference type="Gene3D" id="3.30.1320.10">
    <property type="match status" value="1"/>
</dbReference>
<dbReference type="Proteomes" id="UP000177953">
    <property type="component" value="Unassembled WGS sequence"/>
</dbReference>
<proteinExistence type="inferred from homology"/>
<dbReference type="Pfam" id="PF00886">
    <property type="entry name" value="Ribosomal_S16"/>
    <property type="match status" value="1"/>
</dbReference>
<keyword evidence="1 3" id="KW-0689">Ribosomal protein</keyword>
<dbReference type="SUPFAM" id="SSF54565">
    <property type="entry name" value="Ribosomal protein S16"/>
    <property type="match status" value="1"/>
</dbReference>
<sequence length="120" mass="13398">MLRIRLIRIGKKNMPSYRLAVFPQRTGPQSGNFLELLGSYNPLKHEKVIKKERVEYWLSKGAQPSDTARNMLISEGIIEGKKVAVHKAVPMKAVEAPVQKEAVKEGVAEAVVEETAKSEE</sequence>
<dbReference type="HAMAP" id="MF_00385">
    <property type="entry name" value="Ribosomal_bS16"/>
    <property type="match status" value="1"/>
</dbReference>
<evidence type="ECO:0000313" key="4">
    <source>
        <dbReference type="EMBL" id="OGH69342.1"/>
    </source>
</evidence>
<evidence type="ECO:0000256" key="2">
    <source>
        <dbReference type="ARBA" id="ARBA00023274"/>
    </source>
</evidence>
<dbReference type="PANTHER" id="PTHR12919">
    <property type="entry name" value="30S RIBOSOMAL PROTEIN S16"/>
    <property type="match status" value="1"/>
</dbReference>
<dbReference type="PANTHER" id="PTHR12919:SF20">
    <property type="entry name" value="SMALL RIBOSOMAL SUBUNIT PROTEIN BS16M"/>
    <property type="match status" value="1"/>
</dbReference>
<reference evidence="4 5" key="1">
    <citation type="journal article" date="2016" name="Nat. Commun.">
        <title>Thousands of microbial genomes shed light on interconnected biogeochemical processes in an aquifer system.</title>
        <authorList>
            <person name="Anantharaman K."/>
            <person name="Brown C.T."/>
            <person name="Hug L.A."/>
            <person name="Sharon I."/>
            <person name="Castelle C.J."/>
            <person name="Probst A.J."/>
            <person name="Thomas B.C."/>
            <person name="Singh A."/>
            <person name="Wilkins M.J."/>
            <person name="Karaoz U."/>
            <person name="Brodie E.L."/>
            <person name="Williams K.H."/>
            <person name="Hubbard S.S."/>
            <person name="Banfield J.F."/>
        </authorList>
    </citation>
    <scope>NUCLEOTIDE SEQUENCE [LARGE SCALE GENOMIC DNA]</scope>
</reference>
<dbReference type="GO" id="GO:0006412">
    <property type="term" value="P:translation"/>
    <property type="evidence" value="ECO:0007669"/>
    <property type="project" value="UniProtKB-UniRule"/>
</dbReference>
<dbReference type="InterPro" id="IPR023803">
    <property type="entry name" value="Ribosomal_bS16_dom_sf"/>
</dbReference>
<evidence type="ECO:0000313" key="5">
    <source>
        <dbReference type="Proteomes" id="UP000177953"/>
    </source>
</evidence>
<gene>
    <name evidence="3" type="primary">rpsP</name>
    <name evidence="4" type="ORF">A2754_03715</name>
</gene>
<dbReference type="InterPro" id="IPR000307">
    <property type="entry name" value="Ribosomal_bS16"/>
</dbReference>